<dbReference type="HOGENOM" id="CLU_019249_1_0_5"/>
<dbReference type="GO" id="GO:0046872">
    <property type="term" value="F:metal ion binding"/>
    <property type="evidence" value="ECO:0007669"/>
    <property type="project" value="UniProtKB-KW"/>
</dbReference>
<feature type="transmembrane region" description="Helical" evidence="16">
    <location>
        <begin position="428"/>
        <end position="446"/>
    </location>
</feature>
<feature type="transmembrane region" description="Helical" evidence="16">
    <location>
        <begin position="588"/>
        <end position="609"/>
    </location>
</feature>
<keyword evidence="10" id="KW-0862">Zinc</keyword>
<dbReference type="CDD" id="cd03875">
    <property type="entry name" value="M28_Fxna_like"/>
    <property type="match status" value="1"/>
</dbReference>
<feature type="transmembrane region" description="Helical" evidence="16">
    <location>
        <begin position="501"/>
        <end position="520"/>
    </location>
</feature>
<keyword evidence="11 16" id="KW-1133">Transmembrane helix</keyword>
<dbReference type="GO" id="GO:0006508">
    <property type="term" value="P:proteolysis"/>
    <property type="evidence" value="ECO:0007669"/>
    <property type="project" value="UniProtKB-KW"/>
</dbReference>
<evidence type="ECO:0000256" key="1">
    <source>
        <dbReference type="ARBA" id="ARBA00003273"/>
    </source>
</evidence>
<feature type="transmembrane region" description="Helical" evidence="16">
    <location>
        <begin position="474"/>
        <end position="495"/>
    </location>
</feature>
<keyword evidence="13 16" id="KW-0472">Membrane</keyword>
<dbReference type="PROSITE" id="PS00758">
    <property type="entry name" value="ARGE_DAPE_CPG2_1"/>
    <property type="match status" value="1"/>
</dbReference>
<keyword evidence="14" id="KW-0325">Glycoprotein</keyword>
<evidence type="ECO:0000256" key="10">
    <source>
        <dbReference type="ARBA" id="ARBA00022833"/>
    </source>
</evidence>
<dbReference type="EMBL" id="CP000927">
    <property type="protein sequence ID" value="ABZ73459.1"/>
    <property type="molecule type" value="Genomic_DNA"/>
</dbReference>
<evidence type="ECO:0000256" key="15">
    <source>
        <dbReference type="ARBA" id="ARBA00031512"/>
    </source>
</evidence>
<evidence type="ECO:0000256" key="12">
    <source>
        <dbReference type="ARBA" id="ARBA00023049"/>
    </source>
</evidence>
<dbReference type="PANTHER" id="PTHR12147">
    <property type="entry name" value="METALLOPEPTIDASE M28 FAMILY MEMBER"/>
    <property type="match status" value="1"/>
</dbReference>
<evidence type="ECO:0000313" key="18">
    <source>
        <dbReference type="EMBL" id="ABZ73459.1"/>
    </source>
</evidence>
<keyword evidence="12" id="KW-0482">Metalloprotease</keyword>
<dbReference type="InterPro" id="IPR001261">
    <property type="entry name" value="ArgE/DapE_CS"/>
</dbReference>
<evidence type="ECO:0000256" key="6">
    <source>
        <dbReference type="ARBA" id="ARBA00022670"/>
    </source>
</evidence>
<dbReference type="eggNOG" id="COG2234">
    <property type="taxonomic scope" value="Bacteria"/>
</dbReference>
<feature type="transmembrane region" description="Helical" evidence="16">
    <location>
        <begin position="527"/>
        <end position="551"/>
    </location>
</feature>
<comment type="subcellular location">
    <subcellularLocation>
        <location evidence="2">Vacuole membrane</location>
        <topology evidence="2">Multi-pass membrane protein</topology>
    </subcellularLocation>
</comment>
<evidence type="ECO:0000256" key="9">
    <source>
        <dbReference type="ARBA" id="ARBA00022801"/>
    </source>
</evidence>
<dbReference type="Pfam" id="PF04389">
    <property type="entry name" value="Peptidase_M28"/>
    <property type="match status" value="1"/>
</dbReference>
<dbReference type="AlphaFoldDB" id="B0SZD0"/>
<feature type="transmembrane region" description="Helical" evidence="16">
    <location>
        <begin position="323"/>
        <end position="347"/>
    </location>
</feature>
<proteinExistence type="inferred from homology"/>
<keyword evidence="9" id="KW-0378">Hydrolase</keyword>
<evidence type="ECO:0000256" key="8">
    <source>
        <dbReference type="ARBA" id="ARBA00022723"/>
    </source>
</evidence>
<dbReference type="InterPro" id="IPR045175">
    <property type="entry name" value="M28_fam"/>
</dbReference>
<evidence type="ECO:0000256" key="5">
    <source>
        <dbReference type="ARBA" id="ARBA00022554"/>
    </source>
</evidence>
<feature type="transmembrane region" description="Helical" evidence="16">
    <location>
        <begin position="359"/>
        <end position="382"/>
    </location>
</feature>
<sequence length="815" mass="84276" precursor="true">MKTVRLLGVWVCLLLGLAIANLALRTPPPLPANAPADQFSAGRAMVDVRAIGQKPHPIGSAEIVRVRDHLLTRINGLGLEVLVRPGEGVRDAAKGSPRAMAVGAVQNIVATLPGTDPQAPAVLVMSHYDTVHNSPGAADDSAGVAAALEIARALKAGPPPARDVIFLFTDGEEPGLLGAEAFFARDPLRDHVGVVVNMEARGDAGRAAMFQTGTGSGDLIRLYAGAAHQPTANSLAAAVYQRMPNDTDFTHALRKGLPGLNFAFIDDQLAYHTPLATPDHLNQGSLQNLGDQALPTVRTLAASPALPARSPDLIYSDVLSLGLVAYPVSVGWTILAVAGLLILFTGYRALRGKAVTAMEILRGIAGFLLLAVSAVLALHLAGRLIGIADQQRYYAVLGQFNALLPGAGILLIGVCLSVLVLQARGTGRIWVSVIAAAMGGACSLAGGFDPVGLGLAGAAIVLAWLSLGKGIGVFGAWLGSLLVLLALAVAAMVVAPGASVMLAWPLLAASLVAALVMAVGGTRDRRVAWLLTLAVSLAAIAVVAQLGAWGAWTFAGVGLLEPAVLAMFAVLAAPALLPLAFDFAAYRWAPVFAGIAAATGAGLLLYAGLADGGPGRPRPVEANHLADLSTGTAWRVSPLPRLDPWSKVVLSDADNVPTLKAYPPLFREPVWMASTAVLPVERPVLAITRAGDRLLVRAVPTAGAEVLTLRVRPSLALGEPRLNGRPIALPTTAGQWSSLSYHAPDPNGVTLSFTARAAGKVDVAVVEIHDGWPRGASAIPPKPADLMGSGYSDKTIVLDRGALSWPAYVEGETQQ</sequence>
<evidence type="ECO:0000256" key="13">
    <source>
        <dbReference type="ARBA" id="ARBA00023136"/>
    </source>
</evidence>
<feature type="transmembrane region" description="Helical" evidence="16">
    <location>
        <begin position="402"/>
        <end position="421"/>
    </location>
</feature>
<comment type="function">
    <text evidence="1">May be involved in vacuolar sorting and osmoregulation.</text>
</comment>
<keyword evidence="5" id="KW-0926">Vacuole</keyword>
<dbReference type="SUPFAM" id="SSF53187">
    <property type="entry name" value="Zn-dependent exopeptidases"/>
    <property type="match status" value="1"/>
</dbReference>
<organism evidence="18">
    <name type="scientific">Caulobacter sp. (strain K31)</name>
    <dbReference type="NCBI Taxonomy" id="366602"/>
    <lineage>
        <taxon>Bacteria</taxon>
        <taxon>Pseudomonadati</taxon>
        <taxon>Pseudomonadota</taxon>
        <taxon>Alphaproteobacteria</taxon>
        <taxon>Caulobacterales</taxon>
        <taxon>Caulobacteraceae</taxon>
        <taxon>Caulobacter</taxon>
    </lineage>
</organism>
<dbReference type="OrthoDB" id="9778250at2"/>
<dbReference type="GO" id="GO:0005774">
    <property type="term" value="C:vacuolar membrane"/>
    <property type="evidence" value="ECO:0007669"/>
    <property type="project" value="UniProtKB-SubCell"/>
</dbReference>
<dbReference type="STRING" id="366602.Caul_4339"/>
<comment type="similarity">
    <text evidence="3">Belongs to the peptidase M28 family.</text>
</comment>
<keyword evidence="8" id="KW-0479">Metal-binding</keyword>
<reference evidence="18" key="1">
    <citation type="submission" date="2008-01" db="EMBL/GenBank/DDBJ databases">
        <title>Complete sequence of chromosome of Caulobacter sp. K31.</title>
        <authorList>
            <consortium name="US DOE Joint Genome Institute"/>
            <person name="Copeland A."/>
            <person name="Lucas S."/>
            <person name="Lapidus A."/>
            <person name="Barry K."/>
            <person name="Glavina del Rio T."/>
            <person name="Dalin E."/>
            <person name="Tice H."/>
            <person name="Pitluck S."/>
            <person name="Bruce D."/>
            <person name="Goodwin L."/>
            <person name="Thompson L.S."/>
            <person name="Brettin T."/>
            <person name="Detter J.C."/>
            <person name="Han C."/>
            <person name="Schmutz J."/>
            <person name="Larimer F."/>
            <person name="Land M."/>
            <person name="Hauser L."/>
            <person name="Kyrpides N."/>
            <person name="Kim E."/>
            <person name="Stephens C."/>
            <person name="Richardson P."/>
        </authorList>
    </citation>
    <scope>NUCLEOTIDE SEQUENCE [LARGE SCALE GENOMIC DNA]</scope>
    <source>
        <strain evidence="18">K31</strain>
    </source>
</reference>
<dbReference type="InterPro" id="IPR048024">
    <property type="entry name" value="Fxna-like_M28_dom"/>
</dbReference>
<evidence type="ECO:0000256" key="2">
    <source>
        <dbReference type="ARBA" id="ARBA00004128"/>
    </source>
</evidence>
<evidence type="ECO:0000256" key="16">
    <source>
        <dbReference type="SAM" id="Phobius"/>
    </source>
</evidence>
<dbReference type="InterPro" id="IPR007484">
    <property type="entry name" value="Peptidase_M28"/>
</dbReference>
<keyword evidence="6" id="KW-0645">Protease</keyword>
<evidence type="ECO:0000259" key="17">
    <source>
        <dbReference type="Pfam" id="PF04389"/>
    </source>
</evidence>
<dbReference type="KEGG" id="cak:Caul_4339"/>
<dbReference type="Gene3D" id="3.40.630.10">
    <property type="entry name" value="Zn peptidases"/>
    <property type="match status" value="1"/>
</dbReference>
<gene>
    <name evidence="18" type="ordered locus">Caul_4339</name>
</gene>
<evidence type="ECO:0000256" key="14">
    <source>
        <dbReference type="ARBA" id="ARBA00023180"/>
    </source>
</evidence>
<protein>
    <recommendedName>
        <fullName evidence="4">Vacuolar membrane protease</fullName>
    </recommendedName>
    <alternativeName>
        <fullName evidence="15">FXNA-related family protease 1</fullName>
    </alternativeName>
</protein>
<keyword evidence="7 16" id="KW-0812">Transmembrane</keyword>
<feature type="domain" description="Peptidase M28" evidence="17">
    <location>
        <begin position="107"/>
        <end position="295"/>
    </location>
</feature>
<feature type="transmembrane region" description="Helical" evidence="16">
    <location>
        <begin position="563"/>
        <end position="581"/>
    </location>
</feature>
<feature type="transmembrane region" description="Helical" evidence="16">
    <location>
        <begin position="452"/>
        <end position="467"/>
    </location>
</feature>
<accession>B0SZD0</accession>
<name>B0SZD0_CAUSK</name>
<evidence type="ECO:0000256" key="7">
    <source>
        <dbReference type="ARBA" id="ARBA00022692"/>
    </source>
</evidence>
<dbReference type="GO" id="GO:0008235">
    <property type="term" value="F:metalloexopeptidase activity"/>
    <property type="evidence" value="ECO:0007669"/>
    <property type="project" value="InterPro"/>
</dbReference>
<evidence type="ECO:0000256" key="3">
    <source>
        <dbReference type="ARBA" id="ARBA00010918"/>
    </source>
</evidence>
<evidence type="ECO:0000256" key="11">
    <source>
        <dbReference type="ARBA" id="ARBA00022989"/>
    </source>
</evidence>
<evidence type="ECO:0000256" key="4">
    <source>
        <dbReference type="ARBA" id="ARBA00017435"/>
    </source>
</evidence>
<dbReference type="PANTHER" id="PTHR12147:SF58">
    <property type="entry name" value="VACUOLAR MEMBRANE PROTEASE"/>
    <property type="match status" value="1"/>
</dbReference>